<evidence type="ECO:0000313" key="3">
    <source>
        <dbReference type="EMBL" id="PWN07189.1"/>
    </source>
</evidence>
<proteinExistence type="predicted"/>
<dbReference type="Gene3D" id="3.90.1580.10">
    <property type="entry name" value="paralog of FGE (formylglycine-generating enzyme)"/>
    <property type="match status" value="1"/>
</dbReference>
<dbReference type="InterPro" id="IPR051043">
    <property type="entry name" value="Sulfatase_Mod_Factor_Kinase"/>
</dbReference>
<organism evidence="3 4">
    <name type="scientific">Rhodohalobacter mucosus</name>
    <dbReference type="NCBI Taxonomy" id="2079485"/>
    <lineage>
        <taxon>Bacteria</taxon>
        <taxon>Pseudomonadati</taxon>
        <taxon>Balneolota</taxon>
        <taxon>Balneolia</taxon>
        <taxon>Balneolales</taxon>
        <taxon>Balneolaceae</taxon>
        <taxon>Rhodohalobacter</taxon>
    </lineage>
</organism>
<evidence type="ECO:0000259" key="2">
    <source>
        <dbReference type="Pfam" id="PF03781"/>
    </source>
</evidence>
<protein>
    <submittedName>
        <fullName evidence="3">Sulfatase-modifying factor protein</fullName>
    </submittedName>
</protein>
<dbReference type="RefSeq" id="WP_109645811.1">
    <property type="nucleotide sequence ID" value="NZ_QGGB01000004.1"/>
</dbReference>
<dbReference type="SUPFAM" id="SSF56436">
    <property type="entry name" value="C-type lectin-like"/>
    <property type="match status" value="1"/>
</dbReference>
<keyword evidence="1" id="KW-0812">Transmembrane</keyword>
<evidence type="ECO:0000256" key="1">
    <source>
        <dbReference type="SAM" id="Phobius"/>
    </source>
</evidence>
<dbReference type="PANTHER" id="PTHR23150:SF19">
    <property type="entry name" value="FORMYLGLYCINE-GENERATING ENZYME"/>
    <property type="match status" value="1"/>
</dbReference>
<keyword evidence="1" id="KW-0472">Membrane</keyword>
<dbReference type="EMBL" id="QGGB01000004">
    <property type="protein sequence ID" value="PWN07189.1"/>
    <property type="molecule type" value="Genomic_DNA"/>
</dbReference>
<keyword evidence="1" id="KW-1133">Transmembrane helix</keyword>
<accession>A0A316TV88</accession>
<reference evidence="3 4" key="1">
    <citation type="submission" date="2018-05" db="EMBL/GenBank/DDBJ databases">
        <title>Rhodohalobacter halophilus gen. nov., sp. nov., a moderately halophilic member of the family Balneolaceae.</title>
        <authorList>
            <person name="Liu Z.-W."/>
        </authorList>
    </citation>
    <scope>NUCLEOTIDE SEQUENCE [LARGE SCALE GENOMIC DNA]</scope>
    <source>
        <strain evidence="3 4">8A47</strain>
    </source>
</reference>
<dbReference type="AlphaFoldDB" id="A0A316TV88"/>
<gene>
    <name evidence="3" type="ORF">DDZ15_05150</name>
</gene>
<name>A0A316TV88_9BACT</name>
<dbReference type="InterPro" id="IPR042095">
    <property type="entry name" value="SUMF_sf"/>
</dbReference>
<evidence type="ECO:0000313" key="4">
    <source>
        <dbReference type="Proteomes" id="UP000245533"/>
    </source>
</evidence>
<dbReference type="GO" id="GO:0120147">
    <property type="term" value="F:formylglycine-generating oxidase activity"/>
    <property type="evidence" value="ECO:0007669"/>
    <property type="project" value="TreeGrafter"/>
</dbReference>
<dbReference type="Proteomes" id="UP000245533">
    <property type="component" value="Unassembled WGS sequence"/>
</dbReference>
<feature type="transmembrane region" description="Helical" evidence="1">
    <location>
        <begin position="12"/>
        <end position="33"/>
    </location>
</feature>
<dbReference type="InterPro" id="IPR016187">
    <property type="entry name" value="CTDL_fold"/>
</dbReference>
<comment type="caution">
    <text evidence="3">The sequence shown here is derived from an EMBL/GenBank/DDBJ whole genome shotgun (WGS) entry which is preliminary data.</text>
</comment>
<dbReference type="OrthoDB" id="1491336at2"/>
<dbReference type="PANTHER" id="PTHR23150">
    <property type="entry name" value="SULFATASE MODIFYING FACTOR 1, 2"/>
    <property type="match status" value="1"/>
</dbReference>
<keyword evidence="4" id="KW-1185">Reference proteome</keyword>
<dbReference type="Pfam" id="PF03781">
    <property type="entry name" value="FGE-sulfatase"/>
    <property type="match status" value="1"/>
</dbReference>
<feature type="domain" description="Sulfatase-modifying factor enzyme-like" evidence="2">
    <location>
        <begin position="62"/>
        <end position="312"/>
    </location>
</feature>
<dbReference type="InterPro" id="IPR005532">
    <property type="entry name" value="SUMF_dom"/>
</dbReference>
<sequence>MSIIGQSYSMGFKNYVFVGLLLLISSLLTGYGLSNTQVHPETDPIPFEEFSQTLQGVDETIEMVPVPGGLFAMGSDGGDGIHEVEVDSFWISKFEISWDLYNQFANASPEDLRREVFKTFYGVDIDADAISSPTMTEELLEVLREADIPTDVISTPSPSWGDLTRGMGTDGYPAVNVTHFAAYMFTKWLTVKSGKFYRLPTEAEWELACRGGIEGEGHPGEVDQYAWHRENSDRKYHQTGSKEPNSLGIHDMLGNVAEWTFDQFHEAYFQHLEDEPAVNPWFRPDELYPRSVRGGSWMDSKEQAGCFERRGSDPNWKRDDPQLPKSLWWHTNAFNIGIRVVMPENQPESAEEMEKYWIEAIQDYN</sequence>